<reference evidence="2 3" key="1">
    <citation type="journal article" date="2020" name="IScience">
        <title>Genome Sequencing of the Endangered Kingdonia uniflora (Circaeasteraceae, Ranunculales) Reveals Potential Mechanisms of Evolutionary Specialization.</title>
        <authorList>
            <person name="Sun Y."/>
            <person name="Deng T."/>
            <person name="Zhang A."/>
            <person name="Moore M.J."/>
            <person name="Landis J.B."/>
            <person name="Lin N."/>
            <person name="Zhang H."/>
            <person name="Zhang X."/>
            <person name="Huang J."/>
            <person name="Zhang X."/>
            <person name="Sun H."/>
            <person name="Wang H."/>
        </authorList>
    </citation>
    <scope>NUCLEOTIDE SEQUENCE [LARGE SCALE GENOMIC DNA]</scope>
    <source>
        <strain evidence="2">TB1705</strain>
        <tissue evidence="2">Leaf</tissue>
    </source>
</reference>
<dbReference type="GO" id="GO:0006270">
    <property type="term" value="P:DNA replication initiation"/>
    <property type="evidence" value="ECO:0007669"/>
    <property type="project" value="TreeGrafter"/>
</dbReference>
<feature type="domain" description="Nucleolar complex-associated protein 3 N-terminal" evidence="1">
    <location>
        <begin position="55"/>
        <end position="144"/>
    </location>
</feature>
<dbReference type="GO" id="GO:0003682">
    <property type="term" value="F:chromatin binding"/>
    <property type="evidence" value="ECO:0007669"/>
    <property type="project" value="TreeGrafter"/>
</dbReference>
<dbReference type="OrthoDB" id="1734018at2759"/>
<protein>
    <recommendedName>
        <fullName evidence="1">Nucleolar complex-associated protein 3 N-terminal domain-containing protein</fullName>
    </recommendedName>
</protein>
<dbReference type="InterPro" id="IPR016903">
    <property type="entry name" value="Nucleolar_cplx-assoc_3"/>
</dbReference>
<evidence type="ECO:0000313" key="2">
    <source>
        <dbReference type="EMBL" id="KAF6172506.1"/>
    </source>
</evidence>
<dbReference type="PANTHER" id="PTHR14428:SF5">
    <property type="entry name" value="NUCLEOLAR COMPLEX PROTEIN 3 HOMOLOG"/>
    <property type="match status" value="1"/>
</dbReference>
<keyword evidence="3" id="KW-1185">Reference proteome</keyword>
<gene>
    <name evidence="2" type="ORF">GIB67_007019</name>
</gene>
<evidence type="ECO:0000259" key="1">
    <source>
        <dbReference type="Pfam" id="PF07540"/>
    </source>
</evidence>
<dbReference type="InterPro" id="IPR011501">
    <property type="entry name" value="Noc3_N"/>
</dbReference>
<dbReference type="GO" id="GO:0005730">
    <property type="term" value="C:nucleolus"/>
    <property type="evidence" value="ECO:0007669"/>
    <property type="project" value="TreeGrafter"/>
</dbReference>
<proteinExistence type="predicted"/>
<accession>A0A7J7NZ90</accession>
<name>A0A7J7NZ90_9MAGN</name>
<dbReference type="EMBL" id="JACGCM010000427">
    <property type="protein sequence ID" value="KAF6172506.1"/>
    <property type="molecule type" value="Genomic_DNA"/>
</dbReference>
<organism evidence="2 3">
    <name type="scientific">Kingdonia uniflora</name>
    <dbReference type="NCBI Taxonomy" id="39325"/>
    <lineage>
        <taxon>Eukaryota</taxon>
        <taxon>Viridiplantae</taxon>
        <taxon>Streptophyta</taxon>
        <taxon>Embryophyta</taxon>
        <taxon>Tracheophyta</taxon>
        <taxon>Spermatophyta</taxon>
        <taxon>Magnoliopsida</taxon>
        <taxon>Ranunculales</taxon>
        <taxon>Circaeasteraceae</taxon>
        <taxon>Kingdonia</taxon>
    </lineage>
</organism>
<dbReference type="PANTHER" id="PTHR14428">
    <property type="entry name" value="NUCLEOLAR COMPLEX PROTEIN 3"/>
    <property type="match status" value="1"/>
</dbReference>
<evidence type="ECO:0000313" key="3">
    <source>
        <dbReference type="Proteomes" id="UP000541444"/>
    </source>
</evidence>
<comment type="caution">
    <text evidence="2">The sequence shown here is derived from an EMBL/GenBank/DDBJ whole genome shotgun (WGS) entry which is preliminary data.</text>
</comment>
<dbReference type="Pfam" id="PF07540">
    <property type="entry name" value="NOC3p"/>
    <property type="match status" value="1"/>
</dbReference>
<sequence length="150" mass="17433">MKVQPIMMVFRISCKAYKTRKKGKVEENFIELLDTFLFQSEIKEDLFVEKLFEVKKNKLAELGTSLLTDPEKNIKSLKEITEISKGEGHDVVKLGLLYFLTGFKDIIPGYRIRLPTEKELQMNVSKAVKKTWFYESTLLTTYKACVILQN</sequence>
<dbReference type="AlphaFoldDB" id="A0A7J7NZ90"/>
<dbReference type="Proteomes" id="UP000541444">
    <property type="component" value="Unassembled WGS sequence"/>
</dbReference>